<dbReference type="EMBL" id="CM046399">
    <property type="protein sequence ID" value="KAI8527608.1"/>
    <property type="molecule type" value="Genomic_DNA"/>
</dbReference>
<sequence>MSRLSLFSNAKLPEKFKGVDFVKFDGTGDPRAHLQGYVGSLTMHGIEKEAMAQLFHESLSGPALQWFLTFEPSKKRIWENIGTAFVAQYDFNVDLKMTTRELESTKMSEKESFADFVKHWRAKAAQMQNKPNLKEQIRIITKNLLSSFAPYMILSQATPNFETFYDSGLAVKEALRDGTLEKRESGSGSKSKRANSGNNNVLFENTNQAGTSSTKPVEVNQIFEKPKSQN</sequence>
<organism evidence="1 2">
    <name type="scientific">Rhododendron molle</name>
    <name type="common">Chinese azalea</name>
    <name type="synonym">Azalea mollis</name>
    <dbReference type="NCBI Taxonomy" id="49168"/>
    <lineage>
        <taxon>Eukaryota</taxon>
        <taxon>Viridiplantae</taxon>
        <taxon>Streptophyta</taxon>
        <taxon>Embryophyta</taxon>
        <taxon>Tracheophyta</taxon>
        <taxon>Spermatophyta</taxon>
        <taxon>Magnoliopsida</taxon>
        <taxon>eudicotyledons</taxon>
        <taxon>Gunneridae</taxon>
        <taxon>Pentapetalae</taxon>
        <taxon>asterids</taxon>
        <taxon>Ericales</taxon>
        <taxon>Ericaceae</taxon>
        <taxon>Ericoideae</taxon>
        <taxon>Rhodoreae</taxon>
        <taxon>Rhododendron</taxon>
    </lineage>
</organism>
<gene>
    <name evidence="1" type="ORF">RHMOL_Rhmol12G0088600</name>
</gene>
<comment type="caution">
    <text evidence="1">The sequence shown here is derived from an EMBL/GenBank/DDBJ whole genome shotgun (WGS) entry which is preliminary data.</text>
</comment>
<reference evidence="1" key="1">
    <citation type="submission" date="2022-02" db="EMBL/GenBank/DDBJ databases">
        <title>Plant Genome Project.</title>
        <authorList>
            <person name="Zhang R.-G."/>
        </authorList>
    </citation>
    <scope>NUCLEOTIDE SEQUENCE</scope>
    <source>
        <strain evidence="1">AT1</strain>
    </source>
</reference>
<dbReference type="Proteomes" id="UP001062846">
    <property type="component" value="Chromosome 12"/>
</dbReference>
<proteinExistence type="predicted"/>
<evidence type="ECO:0000313" key="2">
    <source>
        <dbReference type="Proteomes" id="UP001062846"/>
    </source>
</evidence>
<protein>
    <submittedName>
        <fullName evidence="1">Uncharacterized protein</fullName>
    </submittedName>
</protein>
<evidence type="ECO:0000313" key="1">
    <source>
        <dbReference type="EMBL" id="KAI8527608.1"/>
    </source>
</evidence>
<keyword evidence="2" id="KW-1185">Reference proteome</keyword>
<name>A0ACC0LHH6_RHOML</name>
<accession>A0ACC0LHH6</accession>